<evidence type="ECO:0000313" key="3">
    <source>
        <dbReference type="Proteomes" id="UP000250235"/>
    </source>
</evidence>
<feature type="region of interest" description="Disordered" evidence="1">
    <location>
        <begin position="1"/>
        <end position="62"/>
    </location>
</feature>
<accession>A0A2Z7CX23</accession>
<organism evidence="2 3">
    <name type="scientific">Dorcoceras hygrometricum</name>
    <dbReference type="NCBI Taxonomy" id="472368"/>
    <lineage>
        <taxon>Eukaryota</taxon>
        <taxon>Viridiplantae</taxon>
        <taxon>Streptophyta</taxon>
        <taxon>Embryophyta</taxon>
        <taxon>Tracheophyta</taxon>
        <taxon>Spermatophyta</taxon>
        <taxon>Magnoliopsida</taxon>
        <taxon>eudicotyledons</taxon>
        <taxon>Gunneridae</taxon>
        <taxon>Pentapetalae</taxon>
        <taxon>asterids</taxon>
        <taxon>lamiids</taxon>
        <taxon>Lamiales</taxon>
        <taxon>Gesneriaceae</taxon>
        <taxon>Didymocarpoideae</taxon>
        <taxon>Trichosporeae</taxon>
        <taxon>Loxocarpinae</taxon>
        <taxon>Dorcoceras</taxon>
    </lineage>
</organism>
<dbReference type="Proteomes" id="UP000250235">
    <property type="component" value="Unassembled WGS sequence"/>
</dbReference>
<evidence type="ECO:0000256" key="1">
    <source>
        <dbReference type="SAM" id="MobiDB-lite"/>
    </source>
</evidence>
<feature type="compositionally biased region" description="Polar residues" evidence="1">
    <location>
        <begin position="1"/>
        <end position="36"/>
    </location>
</feature>
<sequence length="113" mass="12546">MGTSDTNRRCTSITQHQTTPYQLIETTPQHPTAENRSLSKRPTAETLNNSNDDVSGFPLTKVKRRRLTTSSWSLKPTADHSQRQRLISARTSAVNSAVDQHLTAARTLVNANC</sequence>
<dbReference type="EMBL" id="KQ991802">
    <property type="protein sequence ID" value="KZV51288.1"/>
    <property type="molecule type" value="Genomic_DNA"/>
</dbReference>
<protein>
    <submittedName>
        <fullName evidence="2">Uncharacterized protein</fullName>
    </submittedName>
</protein>
<reference evidence="2 3" key="1">
    <citation type="journal article" date="2015" name="Proc. Natl. Acad. Sci. U.S.A.">
        <title>The resurrection genome of Boea hygrometrica: A blueprint for survival of dehydration.</title>
        <authorList>
            <person name="Xiao L."/>
            <person name="Yang G."/>
            <person name="Zhang L."/>
            <person name="Yang X."/>
            <person name="Zhao S."/>
            <person name="Ji Z."/>
            <person name="Zhou Q."/>
            <person name="Hu M."/>
            <person name="Wang Y."/>
            <person name="Chen M."/>
            <person name="Xu Y."/>
            <person name="Jin H."/>
            <person name="Xiao X."/>
            <person name="Hu G."/>
            <person name="Bao F."/>
            <person name="Hu Y."/>
            <person name="Wan P."/>
            <person name="Li L."/>
            <person name="Deng X."/>
            <person name="Kuang T."/>
            <person name="Xiang C."/>
            <person name="Zhu J.K."/>
            <person name="Oliver M.J."/>
            <person name="He Y."/>
        </authorList>
    </citation>
    <scope>NUCLEOTIDE SEQUENCE [LARGE SCALE GENOMIC DNA]</scope>
    <source>
        <strain evidence="3">cv. XS01</strain>
    </source>
</reference>
<keyword evidence="3" id="KW-1185">Reference proteome</keyword>
<proteinExistence type="predicted"/>
<name>A0A2Z7CX23_9LAMI</name>
<gene>
    <name evidence="2" type="ORF">F511_05629</name>
</gene>
<dbReference type="AlphaFoldDB" id="A0A2Z7CX23"/>
<evidence type="ECO:0000313" key="2">
    <source>
        <dbReference type="EMBL" id="KZV51288.1"/>
    </source>
</evidence>